<evidence type="ECO:0000256" key="2">
    <source>
        <dbReference type="ARBA" id="ARBA00022691"/>
    </source>
</evidence>
<evidence type="ECO:0000313" key="4">
    <source>
        <dbReference type="EMBL" id="SDG91873.1"/>
    </source>
</evidence>
<protein>
    <submittedName>
        <fullName evidence="4">Methyltransferase small domain-containing protein</fullName>
    </submittedName>
</protein>
<feature type="domain" description="Methyltransferase small" evidence="3">
    <location>
        <begin position="9"/>
        <end position="121"/>
    </location>
</feature>
<dbReference type="Pfam" id="PF05175">
    <property type="entry name" value="MTS"/>
    <property type="match status" value="1"/>
</dbReference>
<dbReference type="GO" id="GO:0003676">
    <property type="term" value="F:nucleic acid binding"/>
    <property type="evidence" value="ECO:0007669"/>
    <property type="project" value="InterPro"/>
</dbReference>
<dbReference type="EMBL" id="FNCS01000012">
    <property type="protein sequence ID" value="SDG91873.1"/>
    <property type="molecule type" value="Genomic_DNA"/>
</dbReference>
<accession>A0A1G7Y6C0</accession>
<dbReference type="GO" id="GO:0008170">
    <property type="term" value="F:N-methyltransferase activity"/>
    <property type="evidence" value="ECO:0007669"/>
    <property type="project" value="UniProtKB-ARBA"/>
</dbReference>
<keyword evidence="5" id="KW-1185">Reference proteome</keyword>
<dbReference type="InterPro" id="IPR029063">
    <property type="entry name" value="SAM-dependent_MTases_sf"/>
</dbReference>
<evidence type="ECO:0000313" key="5">
    <source>
        <dbReference type="Proteomes" id="UP000199495"/>
    </source>
</evidence>
<dbReference type="Gene3D" id="3.40.50.150">
    <property type="entry name" value="Vaccinia Virus protein VP39"/>
    <property type="match status" value="1"/>
</dbReference>
<evidence type="ECO:0000256" key="1">
    <source>
        <dbReference type="ARBA" id="ARBA00022603"/>
    </source>
</evidence>
<evidence type="ECO:0000259" key="3">
    <source>
        <dbReference type="Pfam" id="PF05175"/>
    </source>
</evidence>
<name>A0A1G7Y6C0_9HYPH</name>
<dbReference type="Proteomes" id="UP000199495">
    <property type="component" value="Unassembled WGS sequence"/>
</dbReference>
<sequence length="230" mass="25827">MHCRRKCPDRIADFAAGDGSLLISASKRWPGARLFAMDISSDAIQAIRRKLPHAEVVLQDFFDSSSIATPKFDLVLLNPPFTCRGSKTASTSVNGRTFRSSLALAFVARAVDYLEKDGQILALLPASCLTSEKDARLREYLMEERGMDCISEPVSRAFLGCDVQVQLVELSRSPRKRAVRLRHHRQRQNEEPTINVVVKRGGGGSWGRKVVRRHDPLCSHHFVEKWHGSF</sequence>
<dbReference type="AlphaFoldDB" id="A0A1G7Y6C0"/>
<keyword evidence="2" id="KW-0949">S-adenosyl-L-methionine</keyword>
<dbReference type="InterPro" id="IPR007848">
    <property type="entry name" value="Small_mtfrase_dom"/>
</dbReference>
<organism evidence="4 5">
    <name type="scientific">Pelagibacterium luteolum</name>
    <dbReference type="NCBI Taxonomy" id="440168"/>
    <lineage>
        <taxon>Bacteria</taxon>
        <taxon>Pseudomonadati</taxon>
        <taxon>Pseudomonadota</taxon>
        <taxon>Alphaproteobacteria</taxon>
        <taxon>Hyphomicrobiales</taxon>
        <taxon>Devosiaceae</taxon>
        <taxon>Pelagibacterium</taxon>
    </lineage>
</organism>
<dbReference type="SUPFAM" id="SSF53335">
    <property type="entry name" value="S-adenosyl-L-methionine-dependent methyltransferases"/>
    <property type="match status" value="1"/>
</dbReference>
<keyword evidence="4" id="KW-0808">Transferase</keyword>
<dbReference type="GO" id="GO:0008757">
    <property type="term" value="F:S-adenosylmethionine-dependent methyltransferase activity"/>
    <property type="evidence" value="ECO:0007669"/>
    <property type="project" value="UniProtKB-ARBA"/>
</dbReference>
<proteinExistence type="predicted"/>
<dbReference type="STRING" id="440168.SAMN04487974_11276"/>
<dbReference type="InterPro" id="IPR002052">
    <property type="entry name" value="DNA_methylase_N6_adenine_CS"/>
</dbReference>
<dbReference type="GO" id="GO:0032259">
    <property type="term" value="P:methylation"/>
    <property type="evidence" value="ECO:0007669"/>
    <property type="project" value="UniProtKB-KW"/>
</dbReference>
<dbReference type="CDD" id="cd02440">
    <property type="entry name" value="AdoMet_MTases"/>
    <property type="match status" value="1"/>
</dbReference>
<dbReference type="PRINTS" id="PR00507">
    <property type="entry name" value="N12N6MTFRASE"/>
</dbReference>
<reference evidence="4 5" key="1">
    <citation type="submission" date="2016-10" db="EMBL/GenBank/DDBJ databases">
        <authorList>
            <person name="de Groot N.N."/>
        </authorList>
    </citation>
    <scope>NUCLEOTIDE SEQUENCE [LARGE SCALE GENOMIC DNA]</scope>
    <source>
        <strain evidence="4 5">CGMCC 1.10267</strain>
    </source>
</reference>
<gene>
    <name evidence="4" type="ORF">SAMN04487974_11276</name>
</gene>
<dbReference type="PROSITE" id="PS00092">
    <property type="entry name" value="N6_MTASE"/>
    <property type="match status" value="1"/>
</dbReference>
<keyword evidence="1 4" id="KW-0489">Methyltransferase</keyword>